<reference evidence="2" key="1">
    <citation type="submission" date="2022-11" db="UniProtKB">
        <authorList>
            <consortium name="WormBaseParasite"/>
        </authorList>
    </citation>
    <scope>IDENTIFICATION</scope>
</reference>
<protein>
    <submittedName>
        <fullName evidence="2">DNA-directed DNA polymerase</fullName>
    </submittedName>
</protein>
<dbReference type="WBParaSite" id="nRc.2.0.1.t33337-RA">
    <property type="protein sequence ID" value="nRc.2.0.1.t33337-RA"/>
    <property type="gene ID" value="nRc.2.0.1.g33337"/>
</dbReference>
<dbReference type="Proteomes" id="UP000887565">
    <property type="component" value="Unplaced"/>
</dbReference>
<organism evidence="1 2">
    <name type="scientific">Romanomermis culicivorax</name>
    <name type="common">Nematode worm</name>
    <dbReference type="NCBI Taxonomy" id="13658"/>
    <lineage>
        <taxon>Eukaryota</taxon>
        <taxon>Metazoa</taxon>
        <taxon>Ecdysozoa</taxon>
        <taxon>Nematoda</taxon>
        <taxon>Enoplea</taxon>
        <taxon>Dorylaimia</taxon>
        <taxon>Mermithida</taxon>
        <taxon>Mermithoidea</taxon>
        <taxon>Mermithidae</taxon>
        <taxon>Romanomermis</taxon>
    </lineage>
</organism>
<sequence>MKLECEGYSARAQMDEQKWGYEMEVYNREYISLDPSKISKHPGKRSLAKLMLNSFWRKFGQQNNKDKTIIYNAPKEFFELVMNIVNIIKYVRLINEQLVSSTYCQHDDFAEVMALICNT</sequence>
<dbReference type="InterPro" id="IPR043502">
    <property type="entry name" value="DNA/RNA_pol_sf"/>
</dbReference>
<dbReference type="PANTHER" id="PTHR33568">
    <property type="entry name" value="DNA POLYMERASE"/>
    <property type="match status" value="1"/>
</dbReference>
<evidence type="ECO:0000313" key="2">
    <source>
        <dbReference type="WBParaSite" id="nRc.2.0.1.t33337-RA"/>
    </source>
</evidence>
<proteinExistence type="predicted"/>
<dbReference type="AlphaFoldDB" id="A0A915K640"/>
<keyword evidence="1" id="KW-1185">Reference proteome</keyword>
<dbReference type="Gene3D" id="1.10.287.690">
    <property type="entry name" value="Helix hairpin bin"/>
    <property type="match status" value="1"/>
</dbReference>
<dbReference type="SUPFAM" id="SSF56672">
    <property type="entry name" value="DNA/RNA polymerases"/>
    <property type="match status" value="1"/>
</dbReference>
<accession>A0A915K640</accession>
<evidence type="ECO:0000313" key="1">
    <source>
        <dbReference type="Proteomes" id="UP000887565"/>
    </source>
</evidence>
<name>A0A915K640_ROMCU</name>
<dbReference type="PANTHER" id="PTHR33568:SF3">
    <property type="entry name" value="DNA-DIRECTED DNA POLYMERASE"/>
    <property type="match status" value="1"/>
</dbReference>